<name>A0A830FFY9_9EURY</name>
<dbReference type="AlphaFoldDB" id="A0A830FFY9"/>
<dbReference type="InterPro" id="IPR003593">
    <property type="entry name" value="AAA+_ATPase"/>
</dbReference>
<dbReference type="InterPro" id="IPR003439">
    <property type="entry name" value="ABC_transporter-like_ATP-bd"/>
</dbReference>
<evidence type="ECO:0000256" key="4">
    <source>
        <dbReference type="ARBA" id="ARBA00022840"/>
    </source>
</evidence>
<gene>
    <name evidence="6" type="ORF">GCM10009039_32200</name>
</gene>
<keyword evidence="3" id="KW-0547">Nucleotide-binding</keyword>
<dbReference type="Gene3D" id="3.40.50.300">
    <property type="entry name" value="P-loop containing nucleotide triphosphate hydrolases"/>
    <property type="match status" value="1"/>
</dbReference>
<organism evidence="6 7">
    <name type="scientific">Halocalculus aciditolerans</name>
    <dbReference type="NCBI Taxonomy" id="1383812"/>
    <lineage>
        <taxon>Archaea</taxon>
        <taxon>Methanobacteriati</taxon>
        <taxon>Methanobacteriota</taxon>
        <taxon>Stenosarchaea group</taxon>
        <taxon>Halobacteria</taxon>
        <taxon>Halobacteriales</taxon>
        <taxon>Halobacteriaceae</taxon>
        <taxon>Halocalculus</taxon>
    </lineage>
</organism>
<dbReference type="OrthoDB" id="18209at2157"/>
<evidence type="ECO:0000256" key="3">
    <source>
        <dbReference type="ARBA" id="ARBA00022741"/>
    </source>
</evidence>
<evidence type="ECO:0000313" key="7">
    <source>
        <dbReference type="Proteomes" id="UP000607197"/>
    </source>
</evidence>
<dbReference type="EMBL" id="BMPG01000006">
    <property type="protein sequence ID" value="GGL71700.1"/>
    <property type="molecule type" value="Genomic_DNA"/>
</dbReference>
<evidence type="ECO:0000256" key="2">
    <source>
        <dbReference type="ARBA" id="ARBA00022448"/>
    </source>
</evidence>
<protein>
    <recommendedName>
        <fullName evidence="5">ABC transporter domain-containing protein</fullName>
    </recommendedName>
</protein>
<dbReference type="Proteomes" id="UP000607197">
    <property type="component" value="Unassembled WGS sequence"/>
</dbReference>
<comment type="caution">
    <text evidence="6">The sequence shown here is derived from an EMBL/GenBank/DDBJ whole genome shotgun (WGS) entry which is preliminary data.</text>
</comment>
<comment type="similarity">
    <text evidence="1">Belongs to the ABC transporter superfamily.</text>
</comment>
<dbReference type="PANTHER" id="PTHR43335:SF4">
    <property type="entry name" value="ABC TRANSPORTER, ATP-BINDING PROTEIN"/>
    <property type="match status" value="1"/>
</dbReference>
<feature type="domain" description="ABC transporter" evidence="5">
    <location>
        <begin position="6"/>
        <end position="236"/>
    </location>
</feature>
<reference evidence="6" key="1">
    <citation type="journal article" date="2014" name="Int. J. Syst. Evol. Microbiol.">
        <title>Complete genome sequence of Corynebacterium casei LMG S-19264T (=DSM 44701T), isolated from a smear-ripened cheese.</title>
        <authorList>
            <consortium name="US DOE Joint Genome Institute (JGI-PGF)"/>
            <person name="Walter F."/>
            <person name="Albersmeier A."/>
            <person name="Kalinowski J."/>
            <person name="Ruckert C."/>
        </authorList>
    </citation>
    <scope>NUCLEOTIDE SEQUENCE</scope>
    <source>
        <strain evidence="6">JCM 19596</strain>
    </source>
</reference>
<dbReference type="SMART" id="SM00382">
    <property type="entry name" value="AAA"/>
    <property type="match status" value="1"/>
</dbReference>
<keyword evidence="4" id="KW-0067">ATP-binding</keyword>
<dbReference type="CDD" id="cd03230">
    <property type="entry name" value="ABC_DR_subfamily_A"/>
    <property type="match status" value="1"/>
</dbReference>
<dbReference type="InterPro" id="IPR027417">
    <property type="entry name" value="P-loop_NTPase"/>
</dbReference>
<dbReference type="RefSeq" id="WP_188980731.1">
    <property type="nucleotide sequence ID" value="NZ_BMPG01000006.1"/>
</dbReference>
<keyword evidence="2" id="KW-0813">Transport</keyword>
<dbReference type="GO" id="GO:0016887">
    <property type="term" value="F:ATP hydrolysis activity"/>
    <property type="evidence" value="ECO:0007669"/>
    <property type="project" value="InterPro"/>
</dbReference>
<proteinExistence type="inferred from homology"/>
<evidence type="ECO:0000256" key="1">
    <source>
        <dbReference type="ARBA" id="ARBA00005417"/>
    </source>
</evidence>
<evidence type="ECO:0000259" key="5">
    <source>
        <dbReference type="PROSITE" id="PS50893"/>
    </source>
</evidence>
<sequence>MSSTVLKASDLTRSFEGQEVLSDVSFELDEGSLTALLGPNGAGKTTLLRMLSTLLTPTQGWFEVCGIPYTNPSKIREQIGVLPESNGYYSGWTAQEYLVYFARLSGHPPDAAKSLSRDLLTDFGLGDATNVPLRAFSRGMRQRLGLAKTLVNDPAVVLLDEPTLGLDPSGQVTLEEYIQSMAEDRGAAVLLSTHDLQEAEATCDDILILNDGQLVSDEHAPTVEDSDVERTLLFRVPREAASTARDVLSESEFVEEISVEETVQSSELRVTIVDSAESTDGRRGSASNRVIRRLVDADVPLLNFEVETTQLRDTFFELTEQ</sequence>
<dbReference type="SUPFAM" id="SSF52540">
    <property type="entry name" value="P-loop containing nucleoside triphosphate hydrolases"/>
    <property type="match status" value="1"/>
</dbReference>
<dbReference type="GO" id="GO:0005524">
    <property type="term" value="F:ATP binding"/>
    <property type="evidence" value="ECO:0007669"/>
    <property type="project" value="UniProtKB-KW"/>
</dbReference>
<accession>A0A830FFY9</accession>
<dbReference type="PROSITE" id="PS50893">
    <property type="entry name" value="ABC_TRANSPORTER_2"/>
    <property type="match status" value="1"/>
</dbReference>
<keyword evidence="7" id="KW-1185">Reference proteome</keyword>
<evidence type="ECO:0000313" key="6">
    <source>
        <dbReference type="EMBL" id="GGL71700.1"/>
    </source>
</evidence>
<dbReference type="PANTHER" id="PTHR43335">
    <property type="entry name" value="ABC TRANSPORTER, ATP-BINDING PROTEIN"/>
    <property type="match status" value="1"/>
</dbReference>
<reference evidence="6" key="2">
    <citation type="submission" date="2020-09" db="EMBL/GenBank/DDBJ databases">
        <authorList>
            <person name="Sun Q."/>
            <person name="Ohkuma M."/>
        </authorList>
    </citation>
    <scope>NUCLEOTIDE SEQUENCE</scope>
    <source>
        <strain evidence="6">JCM 19596</strain>
    </source>
</reference>
<dbReference type="Pfam" id="PF00005">
    <property type="entry name" value="ABC_tran"/>
    <property type="match status" value="1"/>
</dbReference>